<dbReference type="GO" id="GO:0004601">
    <property type="term" value="F:peroxidase activity"/>
    <property type="evidence" value="ECO:0007669"/>
    <property type="project" value="UniProtKB-KW"/>
</dbReference>
<dbReference type="InterPro" id="IPR000639">
    <property type="entry name" value="Epox_hydrolase-like"/>
</dbReference>
<dbReference type="PANTHER" id="PTHR43433">
    <property type="entry name" value="HYDROLASE, ALPHA/BETA FOLD FAMILY PROTEIN"/>
    <property type="match status" value="1"/>
</dbReference>
<reference evidence="3 4" key="1">
    <citation type="submission" date="2016-10" db="EMBL/GenBank/DDBJ databases">
        <authorList>
            <person name="de Groot N.N."/>
        </authorList>
    </citation>
    <scope>NUCLEOTIDE SEQUENCE [LARGE SCALE GENOMIC DNA]</scope>
    <source>
        <strain evidence="3 4">DSM 44468</strain>
    </source>
</reference>
<dbReference type="Proteomes" id="UP000199025">
    <property type="component" value="Unassembled WGS sequence"/>
</dbReference>
<gene>
    <name evidence="3" type="ORF">SAMN05421835_103266</name>
</gene>
<dbReference type="InterPro" id="IPR000073">
    <property type="entry name" value="AB_hydrolase_1"/>
</dbReference>
<sequence>MPVAAVNGVEIPYQDTGSGEPVVLVMGTAATGRVWHLHQVPALVNAGYRVITFDNRGVAGDETGFTIDDLVADTAALVEHLGLGPCRFAGTSMGAQVVTELALARPDLVTQAVLMATRGRSDVMRRAMHDAELELRESDVRLPARYEAVVRAMENLSPRTLNDDKAVQDWLDLFTMSPTIWTPGLRAQLHLDIAGNRLPAYRAIEVPCLVIGFADDVRLPAYLAREVADAIPSARYLEIADCGHYGYLERPDEVNAALVTFFAAGHP</sequence>
<protein>
    <submittedName>
        <fullName evidence="3">Pimeloyl-ACP methyl ester carboxylesterase</fullName>
    </submittedName>
</protein>
<dbReference type="RefSeq" id="WP_091505084.1">
    <property type="nucleotide sequence ID" value="NZ_FORP01000003.1"/>
</dbReference>
<name>A0A1I3P4C1_9PSEU</name>
<evidence type="ECO:0000313" key="4">
    <source>
        <dbReference type="Proteomes" id="UP000199025"/>
    </source>
</evidence>
<evidence type="ECO:0000256" key="1">
    <source>
        <dbReference type="ARBA" id="ARBA00022559"/>
    </source>
</evidence>
<dbReference type="InterPro" id="IPR029058">
    <property type="entry name" value="AB_hydrolase_fold"/>
</dbReference>
<keyword evidence="4" id="KW-1185">Reference proteome</keyword>
<dbReference type="AlphaFoldDB" id="A0A1I3P4C1"/>
<feature type="domain" description="AB hydrolase-1" evidence="2">
    <location>
        <begin position="22"/>
        <end position="257"/>
    </location>
</feature>
<keyword evidence="1" id="KW-0560">Oxidoreductase</keyword>
<dbReference type="EMBL" id="FORP01000003">
    <property type="protein sequence ID" value="SFJ16190.1"/>
    <property type="molecule type" value="Genomic_DNA"/>
</dbReference>
<dbReference type="SUPFAM" id="SSF53474">
    <property type="entry name" value="alpha/beta-Hydrolases"/>
    <property type="match status" value="1"/>
</dbReference>
<dbReference type="STRING" id="115433.SAMN05421835_103266"/>
<dbReference type="InterPro" id="IPR050471">
    <property type="entry name" value="AB_hydrolase"/>
</dbReference>
<accession>A0A1I3P4C1</accession>
<proteinExistence type="predicted"/>
<organism evidence="3 4">
    <name type="scientific">Amycolatopsis sacchari</name>
    <dbReference type="NCBI Taxonomy" id="115433"/>
    <lineage>
        <taxon>Bacteria</taxon>
        <taxon>Bacillati</taxon>
        <taxon>Actinomycetota</taxon>
        <taxon>Actinomycetes</taxon>
        <taxon>Pseudonocardiales</taxon>
        <taxon>Pseudonocardiaceae</taxon>
        <taxon>Amycolatopsis</taxon>
    </lineage>
</organism>
<evidence type="ECO:0000259" key="2">
    <source>
        <dbReference type="Pfam" id="PF12697"/>
    </source>
</evidence>
<keyword evidence="1" id="KW-0575">Peroxidase</keyword>
<dbReference type="Gene3D" id="3.40.50.1820">
    <property type="entry name" value="alpha/beta hydrolase"/>
    <property type="match status" value="1"/>
</dbReference>
<dbReference type="Pfam" id="PF12697">
    <property type="entry name" value="Abhydrolase_6"/>
    <property type="match status" value="1"/>
</dbReference>
<dbReference type="PRINTS" id="PR00412">
    <property type="entry name" value="EPOXHYDRLASE"/>
</dbReference>
<evidence type="ECO:0000313" key="3">
    <source>
        <dbReference type="EMBL" id="SFJ16190.1"/>
    </source>
</evidence>
<dbReference type="PANTHER" id="PTHR43433:SF5">
    <property type="entry name" value="AB HYDROLASE-1 DOMAIN-CONTAINING PROTEIN"/>
    <property type="match status" value="1"/>
</dbReference>
<dbReference type="OrthoDB" id="3210844at2"/>